<name>S8B9C5_PENO1</name>
<dbReference type="AlphaFoldDB" id="S8B9C5"/>
<dbReference type="OrthoDB" id="3545073at2759"/>
<organism evidence="2 3">
    <name type="scientific">Penicillium oxalicum (strain 114-2 / CGMCC 5302)</name>
    <name type="common">Penicillium decumbens</name>
    <dbReference type="NCBI Taxonomy" id="933388"/>
    <lineage>
        <taxon>Eukaryota</taxon>
        <taxon>Fungi</taxon>
        <taxon>Dikarya</taxon>
        <taxon>Ascomycota</taxon>
        <taxon>Pezizomycotina</taxon>
        <taxon>Eurotiomycetes</taxon>
        <taxon>Eurotiomycetidae</taxon>
        <taxon>Eurotiales</taxon>
        <taxon>Aspergillaceae</taxon>
        <taxon>Penicillium</taxon>
    </lineage>
</organism>
<dbReference type="Pfam" id="PF12511">
    <property type="entry name" value="DUF3716"/>
    <property type="match status" value="1"/>
</dbReference>
<evidence type="ECO:0000256" key="1">
    <source>
        <dbReference type="SAM" id="MobiDB-lite"/>
    </source>
</evidence>
<reference evidence="2 3" key="1">
    <citation type="journal article" date="2013" name="PLoS ONE">
        <title>Genomic and secretomic analyses reveal unique features of the lignocellulolytic enzyme system of Penicillium decumbens.</title>
        <authorList>
            <person name="Liu G."/>
            <person name="Zhang L."/>
            <person name="Wei X."/>
            <person name="Zou G."/>
            <person name="Qin Y."/>
            <person name="Ma L."/>
            <person name="Li J."/>
            <person name="Zheng H."/>
            <person name="Wang S."/>
            <person name="Wang C."/>
            <person name="Xun L."/>
            <person name="Zhao G.-P."/>
            <person name="Zhou Z."/>
            <person name="Qu Y."/>
        </authorList>
    </citation>
    <scope>NUCLEOTIDE SEQUENCE [LARGE SCALE GENOMIC DNA]</scope>
    <source>
        <strain evidence="3">114-2 / CGMCC 5302</strain>
    </source>
</reference>
<dbReference type="Proteomes" id="UP000019376">
    <property type="component" value="Unassembled WGS sequence"/>
</dbReference>
<feature type="compositionally biased region" description="Basic and acidic residues" evidence="1">
    <location>
        <begin position="1"/>
        <end position="11"/>
    </location>
</feature>
<gene>
    <name evidence="2" type="ORF">PDE_06317</name>
</gene>
<evidence type="ECO:0000313" key="3">
    <source>
        <dbReference type="Proteomes" id="UP000019376"/>
    </source>
</evidence>
<proteinExistence type="predicted"/>
<dbReference type="EMBL" id="KB644413">
    <property type="protein sequence ID" value="EPS31362.1"/>
    <property type="molecule type" value="Genomic_DNA"/>
</dbReference>
<evidence type="ECO:0000313" key="2">
    <source>
        <dbReference type="EMBL" id="EPS31362.1"/>
    </source>
</evidence>
<feature type="region of interest" description="Disordered" evidence="1">
    <location>
        <begin position="107"/>
        <end position="145"/>
    </location>
</feature>
<dbReference type="HOGENOM" id="CLU_829243_0_0_1"/>
<dbReference type="InterPro" id="IPR022190">
    <property type="entry name" value="DUF3716"/>
</dbReference>
<protein>
    <submittedName>
        <fullName evidence="2">Uncharacterized protein</fullName>
    </submittedName>
</protein>
<feature type="compositionally biased region" description="Low complexity" evidence="1">
    <location>
        <begin position="107"/>
        <end position="125"/>
    </location>
</feature>
<feature type="region of interest" description="Disordered" evidence="1">
    <location>
        <begin position="1"/>
        <end position="37"/>
    </location>
</feature>
<sequence>MTSNDRDEKPESPQAVEGSNIQSQERSESQAMTETDSLLLAQAEFPIASIDDLDLSPELLAEIDAILMQGPGSALNAAPTAVPTLAIDPALSAPFTSAFAPAPTITNTTSAATTSTAAPAPLPARGRGRGRGHSRTGAASQPSTFTTAFAPARPLNSATLPAATPPLSHTFAPTFAPGIAPTFASTLAPNYAPFFTPTPQLPSPQPIFDPPDVPPGPRVQLLRETQWTLGVPPWSELMCLVPVREPSNNRVIVIHEARDLKSFLDSRIRKRIAMHAQAVGVRVNPECKQCAEGKGQFVGCVVIPGLLEGACANCVWEKSRGQYGQCTFCEFVPSV</sequence>
<feature type="compositionally biased region" description="Polar residues" evidence="1">
    <location>
        <begin position="17"/>
        <end position="36"/>
    </location>
</feature>
<accession>S8B9C5</accession>
<keyword evidence="3" id="KW-1185">Reference proteome</keyword>